<keyword evidence="1" id="KW-0472">Membrane</keyword>
<keyword evidence="1" id="KW-1133">Transmembrane helix</keyword>
<dbReference type="AlphaFoldDB" id="A0A0G1H2F8"/>
<organism evidence="2 3">
    <name type="scientific">Candidatus Giovannonibacteria bacterium GW2011_GWA2_44_13b</name>
    <dbReference type="NCBI Taxonomy" id="1618647"/>
    <lineage>
        <taxon>Bacteria</taxon>
        <taxon>Candidatus Giovannoniibacteriota</taxon>
    </lineage>
</organism>
<protein>
    <recommendedName>
        <fullName evidence="4">Polysaccharide chain length determinant N-terminal domain-containing protein</fullName>
    </recommendedName>
</protein>
<gene>
    <name evidence="2" type="ORF">UW30_C0014G0019</name>
</gene>
<name>A0A0G1H2F8_9BACT</name>
<sequence>MDPRDIFALIRRHALFIAFSGLIFMAAAVGTTAYTDHSERGSTIFLTIGMQVQEIGRADIYPTNQTYNLVDEFTETIQGWLLNPAFTSRVDQMVGADVSFSFRKQERQNIVVTLQMGEEVDVVRASNAFIAALGQEIQTYNNSTNTPFVLALSSFTPYETQPQFKLNALVGLFLGLFLSRLR</sequence>
<feature type="transmembrane region" description="Helical" evidence="1">
    <location>
        <begin position="14"/>
        <end position="34"/>
    </location>
</feature>
<comment type="caution">
    <text evidence="2">The sequence shown here is derived from an EMBL/GenBank/DDBJ whole genome shotgun (WGS) entry which is preliminary data.</text>
</comment>
<dbReference type="STRING" id="1618647.UW30_C0014G0019"/>
<accession>A0A0G1H2F8</accession>
<evidence type="ECO:0000313" key="3">
    <source>
        <dbReference type="Proteomes" id="UP000034736"/>
    </source>
</evidence>
<dbReference type="EMBL" id="LCHU01000014">
    <property type="protein sequence ID" value="KKT41010.1"/>
    <property type="molecule type" value="Genomic_DNA"/>
</dbReference>
<reference evidence="2 3" key="1">
    <citation type="journal article" date="2015" name="Nature">
        <title>rRNA introns, odd ribosomes, and small enigmatic genomes across a large radiation of phyla.</title>
        <authorList>
            <person name="Brown C.T."/>
            <person name="Hug L.A."/>
            <person name="Thomas B.C."/>
            <person name="Sharon I."/>
            <person name="Castelle C.J."/>
            <person name="Singh A."/>
            <person name="Wilkins M.J."/>
            <person name="Williams K.H."/>
            <person name="Banfield J.F."/>
        </authorList>
    </citation>
    <scope>NUCLEOTIDE SEQUENCE [LARGE SCALE GENOMIC DNA]</scope>
</reference>
<evidence type="ECO:0008006" key="4">
    <source>
        <dbReference type="Google" id="ProtNLM"/>
    </source>
</evidence>
<dbReference type="Proteomes" id="UP000034736">
    <property type="component" value="Unassembled WGS sequence"/>
</dbReference>
<proteinExistence type="predicted"/>
<evidence type="ECO:0000256" key="1">
    <source>
        <dbReference type="SAM" id="Phobius"/>
    </source>
</evidence>
<keyword evidence="1" id="KW-0812">Transmembrane</keyword>
<evidence type="ECO:0000313" key="2">
    <source>
        <dbReference type="EMBL" id="KKT41010.1"/>
    </source>
</evidence>